<dbReference type="PANTHER" id="PTHR44858:SF1">
    <property type="entry name" value="UDP-N-ACETYLGLUCOSAMINE--PEPTIDE N-ACETYLGLUCOSAMINYLTRANSFERASE SPINDLY-RELATED"/>
    <property type="match status" value="1"/>
</dbReference>
<dbReference type="Gene3D" id="1.25.40.10">
    <property type="entry name" value="Tetratricopeptide repeat domain"/>
    <property type="match status" value="2"/>
</dbReference>
<feature type="repeat" description="TPR" evidence="3">
    <location>
        <begin position="275"/>
        <end position="308"/>
    </location>
</feature>
<accession>A0A0S4IK45</accession>
<dbReference type="Pfam" id="PF13174">
    <property type="entry name" value="TPR_6"/>
    <property type="match status" value="1"/>
</dbReference>
<dbReference type="InterPro" id="IPR019734">
    <property type="entry name" value="TPR_rpt"/>
</dbReference>
<dbReference type="SUPFAM" id="SSF48452">
    <property type="entry name" value="TPR-like"/>
    <property type="match status" value="1"/>
</dbReference>
<gene>
    <name evidence="5" type="ORF">BSAL_49645</name>
</gene>
<organism evidence="5 6">
    <name type="scientific">Bodo saltans</name>
    <name type="common">Flagellated protozoan</name>
    <dbReference type="NCBI Taxonomy" id="75058"/>
    <lineage>
        <taxon>Eukaryota</taxon>
        <taxon>Discoba</taxon>
        <taxon>Euglenozoa</taxon>
        <taxon>Kinetoplastea</taxon>
        <taxon>Metakinetoplastina</taxon>
        <taxon>Eubodonida</taxon>
        <taxon>Bodonidae</taxon>
        <taxon>Bodo</taxon>
    </lineage>
</organism>
<dbReference type="Proteomes" id="UP000051952">
    <property type="component" value="Unassembled WGS sequence"/>
</dbReference>
<keyword evidence="2 3" id="KW-0802">TPR repeat</keyword>
<dbReference type="VEuPathDB" id="TriTrypDB:BSAL_49645"/>
<dbReference type="AlphaFoldDB" id="A0A0S4IK45"/>
<evidence type="ECO:0000313" key="5">
    <source>
        <dbReference type="EMBL" id="CUE60718.1"/>
    </source>
</evidence>
<feature type="region of interest" description="Disordered" evidence="4">
    <location>
        <begin position="71"/>
        <end position="99"/>
    </location>
</feature>
<reference evidence="6" key="1">
    <citation type="submission" date="2015-09" db="EMBL/GenBank/DDBJ databases">
        <authorList>
            <consortium name="Pathogen Informatics"/>
        </authorList>
    </citation>
    <scope>NUCLEOTIDE SEQUENCE [LARGE SCALE GENOMIC DNA]</scope>
    <source>
        <strain evidence="6">Lake Konstanz</strain>
    </source>
</reference>
<evidence type="ECO:0000256" key="4">
    <source>
        <dbReference type="SAM" id="MobiDB-lite"/>
    </source>
</evidence>
<dbReference type="InterPro" id="IPR011990">
    <property type="entry name" value="TPR-like_helical_dom_sf"/>
</dbReference>
<keyword evidence="6" id="KW-1185">Reference proteome</keyword>
<proteinExistence type="predicted"/>
<dbReference type="SMART" id="SM00028">
    <property type="entry name" value="TPR"/>
    <property type="match status" value="5"/>
</dbReference>
<evidence type="ECO:0000256" key="2">
    <source>
        <dbReference type="ARBA" id="ARBA00022803"/>
    </source>
</evidence>
<evidence type="ECO:0000256" key="1">
    <source>
        <dbReference type="ARBA" id="ARBA00022737"/>
    </source>
</evidence>
<evidence type="ECO:0000256" key="3">
    <source>
        <dbReference type="PROSITE-ProRule" id="PRU00339"/>
    </source>
</evidence>
<evidence type="ECO:0000313" key="6">
    <source>
        <dbReference type="Proteomes" id="UP000051952"/>
    </source>
</evidence>
<dbReference type="OMA" id="EHEYSEG"/>
<feature type="compositionally biased region" description="Low complexity" evidence="4">
    <location>
        <begin position="71"/>
        <end position="91"/>
    </location>
</feature>
<sequence length="606" mass="67683">MSSGTYGFTIRDLEAKISYPAFKKKVPWQEPHRSLESRKLVEEYKRLAAADKQERLRYAIAAGGSGAAAAAAMSSGNGASSSPSTQPTSAGKRGLNSAKLSATPNPYSLISAAESAEESGKIDDAVGCLLEALRLCNITGPGNPLATLAAEINEKLGMHQVDKELYHDAIGYFTSGVETDPSFSRNYLHRAECFVLLDQPQKAFDEYEKYFKLEHATKAQLVRCGKCALDADLLDDSQKYLEAALKHELPVSGSSSSRPASKLDDADTTNASNDAYAYYNLGELEEKRKQDDLARRYFAQVHTTDPTFYLPYEEQAEHEYSEGNYTMALHVFEALAKILPDAAQYFVRLADVYDHLGEEYCSSVLSCLSRALELKQETKVREATLVRRGTLLFNYFQQLNDALTDFTMCLSVNHANAEALNNRALVYRARGESGDHQAAVADYQTLVDLHEVSLAFKAEPHRYLANDFFASQSYEVAARYFSLAQLCDAELTKEDSLRLKVAIAYATIQQGDAFDEVYEPRGWPSRESNEKGKKVDATALKGNPVPSLQYTMVDNWYTMLRDREPTMHNELEYMLIATWKPFRDEVERKREEADAVRAGKKPKKGK</sequence>
<protein>
    <submittedName>
        <fullName evidence="5">Uncharacterized protein</fullName>
    </submittedName>
</protein>
<dbReference type="InterPro" id="IPR050498">
    <property type="entry name" value="Ycf3"/>
</dbReference>
<name>A0A0S4IK45_BODSA</name>
<dbReference type="EMBL" id="CYKH01000023">
    <property type="protein sequence ID" value="CUE60718.1"/>
    <property type="molecule type" value="Genomic_DNA"/>
</dbReference>
<dbReference type="OrthoDB" id="271647at2759"/>
<dbReference type="PANTHER" id="PTHR44858">
    <property type="entry name" value="TETRATRICOPEPTIDE REPEAT PROTEIN 6"/>
    <property type="match status" value="1"/>
</dbReference>
<dbReference type="PROSITE" id="PS50005">
    <property type="entry name" value="TPR"/>
    <property type="match status" value="1"/>
</dbReference>
<keyword evidence="1" id="KW-0677">Repeat</keyword>